<comment type="caution">
    <text evidence="3">The sequence shown here is derived from an EMBL/GenBank/DDBJ whole genome shotgun (WGS) entry which is preliminary data.</text>
</comment>
<keyword evidence="4" id="KW-1185">Reference proteome</keyword>
<dbReference type="InterPro" id="IPR036013">
    <property type="entry name" value="Band_7/SPFH_dom_sf"/>
</dbReference>
<dbReference type="Gene3D" id="3.30.479.30">
    <property type="entry name" value="Band 7 domain"/>
    <property type="match status" value="1"/>
</dbReference>
<reference evidence="3 4" key="2">
    <citation type="submission" date="2024-02" db="EMBL/GenBank/DDBJ databases">
        <title>The Genome Sequence of Enterococcus sp. DIV0159.</title>
        <authorList>
            <person name="Earl A."/>
            <person name="Manson A."/>
            <person name="Gilmore M."/>
            <person name="Sanders J."/>
            <person name="Shea T."/>
            <person name="Howe W."/>
            <person name="Livny J."/>
            <person name="Cuomo C."/>
            <person name="Neafsey D."/>
            <person name="Birren B."/>
        </authorList>
    </citation>
    <scope>NUCLEOTIDE SEQUENCE [LARGE SCALE GENOMIC DNA]</scope>
    <source>
        <strain evidence="3 4">665A</strain>
    </source>
</reference>
<accession>A0ABV0EI32</accession>
<dbReference type="Proteomes" id="UP000664357">
    <property type="component" value="Unassembled WGS sequence"/>
</dbReference>
<dbReference type="EMBL" id="JAFREL020000001">
    <property type="protein sequence ID" value="MEO1768244.1"/>
    <property type="molecule type" value="Genomic_DNA"/>
</dbReference>
<feature type="transmembrane region" description="Helical" evidence="1">
    <location>
        <begin position="12"/>
        <end position="32"/>
    </location>
</feature>
<evidence type="ECO:0000259" key="2">
    <source>
        <dbReference type="SMART" id="SM00244"/>
    </source>
</evidence>
<protein>
    <submittedName>
        <fullName evidence="3">SPFH domain-containing protein/band 7 family protein</fullName>
    </submittedName>
</protein>
<proteinExistence type="predicted"/>
<dbReference type="PANTHER" id="PTHR43446:SF1">
    <property type="entry name" value="BAND 7 DOMAIN-CONTAINING PROTEIN"/>
    <property type="match status" value="1"/>
</dbReference>
<evidence type="ECO:0000256" key="1">
    <source>
        <dbReference type="SAM" id="Phobius"/>
    </source>
</evidence>
<name>A0ABV0EI32_9ENTE</name>
<evidence type="ECO:0000313" key="3">
    <source>
        <dbReference type="EMBL" id="MEO1768244.1"/>
    </source>
</evidence>
<feature type="domain" description="Band 7" evidence="2">
    <location>
        <begin position="56"/>
        <end position="220"/>
    </location>
</feature>
<dbReference type="CDD" id="cd03402">
    <property type="entry name" value="SPFH_like_u2"/>
    <property type="match status" value="1"/>
</dbReference>
<keyword evidence="1" id="KW-0472">Membrane</keyword>
<reference evidence="3 4" key="1">
    <citation type="submission" date="2021-03" db="EMBL/GenBank/DDBJ databases">
        <authorList>
            <person name="Gilmore M.S."/>
            <person name="Schwartzman J."/>
            <person name="Van Tyne D."/>
            <person name="Martin M."/>
            <person name="Earl A.M."/>
            <person name="Manson A.L."/>
            <person name="Straub T."/>
            <person name="Salamzade R."/>
            <person name="Saavedra J."/>
            <person name="Lebreton F."/>
            <person name="Prichula J."/>
            <person name="Schaufler K."/>
            <person name="Gaca A."/>
            <person name="Sgardioli B."/>
            <person name="Wagenaar J."/>
            <person name="Strong T."/>
        </authorList>
    </citation>
    <scope>NUCLEOTIDE SEQUENCE [LARGE SCALE GENOMIC DNA]</scope>
    <source>
        <strain evidence="3 4">665A</strain>
    </source>
</reference>
<organism evidence="3 4">
    <name type="scientific">Candidatus Enterococcus ferrettii</name>
    <dbReference type="NCBI Taxonomy" id="2815324"/>
    <lineage>
        <taxon>Bacteria</taxon>
        <taxon>Bacillati</taxon>
        <taxon>Bacillota</taxon>
        <taxon>Bacilli</taxon>
        <taxon>Lactobacillales</taxon>
        <taxon>Enterococcaceae</taxon>
        <taxon>Enterococcus</taxon>
    </lineage>
</organism>
<dbReference type="PANTHER" id="PTHR43446">
    <property type="entry name" value="MEMBRANE PROTEIN-RELATED"/>
    <property type="match status" value="1"/>
</dbReference>
<gene>
    <name evidence="3" type="ORF">JZO67_000154</name>
</gene>
<dbReference type="RefSeq" id="WP_207701979.1">
    <property type="nucleotide sequence ID" value="NZ_JAFREL020000001.1"/>
</dbReference>
<dbReference type="SUPFAM" id="SSF117892">
    <property type="entry name" value="Band 7/SPFH domain"/>
    <property type="match status" value="1"/>
</dbReference>
<keyword evidence="1" id="KW-1133">Transmembrane helix</keyword>
<dbReference type="SMART" id="SM00244">
    <property type="entry name" value="PHB"/>
    <property type="match status" value="1"/>
</dbReference>
<keyword evidence="1" id="KW-0812">Transmembrane</keyword>
<feature type="transmembrane region" description="Helical" evidence="1">
    <location>
        <begin position="38"/>
        <end position="61"/>
    </location>
</feature>
<evidence type="ECO:0000313" key="4">
    <source>
        <dbReference type="Proteomes" id="UP000664357"/>
    </source>
</evidence>
<dbReference type="Pfam" id="PF01145">
    <property type="entry name" value="Band_7"/>
    <property type="match status" value="1"/>
</dbReference>
<dbReference type="InterPro" id="IPR001107">
    <property type="entry name" value="Band_7"/>
</dbReference>
<sequence length="296" mass="32840">MREKKAFHVNGYAALFVLILIMIAGVWFIYLGSSRNQIGLIILAVALWIISFLFISSLTIVSPNQAKAVLFFGKYVGTIKGNGLFVTTPLTQKIKVSMKVRNFNSSLLKVNDSDGNPIEISAVVVYKVVDTAKALFDVDYYLDFVEIQSETAIRHIASQYPYDTFNDDDLTLRGNTTKVSEELAKELQERLAIAGVEVIETRLNHLAYATEIANAMLQRQQARAILSARQTIVEGAVTMTQMALEQIEDGQDIHFTDDRKVQLINNLLVSIITDKGTQPVINTGDMSDKSKTGGNK</sequence>